<feature type="transmembrane region" description="Helical" evidence="5">
    <location>
        <begin position="59"/>
        <end position="79"/>
    </location>
</feature>
<evidence type="ECO:0000313" key="8">
    <source>
        <dbReference type="Proteomes" id="UP000006329"/>
    </source>
</evidence>
<keyword evidence="7" id="KW-0436">Ligase</keyword>
<dbReference type="GO" id="GO:0016874">
    <property type="term" value="F:ligase activity"/>
    <property type="evidence" value="ECO:0007669"/>
    <property type="project" value="UniProtKB-KW"/>
</dbReference>
<feature type="domain" description="O-antigen ligase-related" evidence="6">
    <location>
        <begin position="287"/>
        <end position="439"/>
    </location>
</feature>
<feature type="transmembrane region" description="Helical" evidence="5">
    <location>
        <begin position="91"/>
        <end position="109"/>
    </location>
</feature>
<feature type="transmembrane region" description="Helical" evidence="5">
    <location>
        <begin position="248"/>
        <end position="271"/>
    </location>
</feature>
<feature type="transmembrane region" description="Helical" evidence="5">
    <location>
        <begin position="460"/>
        <end position="477"/>
    </location>
</feature>
<keyword evidence="2 5" id="KW-0812">Transmembrane</keyword>
<dbReference type="Pfam" id="PF04932">
    <property type="entry name" value="Wzy_C"/>
    <property type="match status" value="1"/>
</dbReference>
<feature type="transmembrane region" description="Helical" evidence="5">
    <location>
        <begin position="213"/>
        <end position="236"/>
    </location>
</feature>
<dbReference type="InterPro" id="IPR007016">
    <property type="entry name" value="O-antigen_ligase-rel_domated"/>
</dbReference>
<feature type="transmembrane region" description="Helical" evidence="5">
    <location>
        <begin position="183"/>
        <end position="201"/>
    </location>
</feature>
<comment type="caution">
    <text evidence="7">The sequence shown here is derived from an EMBL/GenBank/DDBJ whole genome shotgun (WGS) entry which is preliminary data.</text>
</comment>
<feature type="transmembrane region" description="Helical" evidence="5">
    <location>
        <begin position="160"/>
        <end position="177"/>
    </location>
</feature>
<keyword evidence="8" id="KW-1185">Reference proteome</keyword>
<feature type="transmembrane region" description="Helical" evidence="5">
    <location>
        <begin position="300"/>
        <end position="317"/>
    </location>
</feature>
<evidence type="ECO:0000256" key="2">
    <source>
        <dbReference type="ARBA" id="ARBA00022692"/>
    </source>
</evidence>
<dbReference type="AlphaFoldDB" id="A0A0E2BKJ9"/>
<sequence length="663" mass="75877">MSLFLNLKTVPLLILSFSLSLLFFFDPSNPSLSRDSAVFSFFVWFVCSVISFRKKKFGIHPLFLLACLLLIGLSTVNGINRAPLVYFPQKLNLKLLYLAALCLTVYLFLKNVHPIFLFVHTVAFACSSPLFSSIKSVPLLLFVAASLFYLAPKKIRLRKLHVVVSVSFFVLLISSLLSYKSQAALLQLCLLFSGILVFFLISSYPSRFIKKGLLLILSSNLLLNTVNLFSAVHTIWPFDFLRPSLLLTYAGFPVSSIAVISAFSALVAFYTAFRYNRYSWFLIPGGLISIYLAYFNHSRASLLAFSLAVLCIFLFRWGKKKVFFRIFIPVFCLIVLFSVGSVFLFPQETVSQYFDPETLLIRFSLWNFHFQSVLQNSPIFGIGLDADSLLAHLPGAHSERIGYDDFYNFLHSFRSYPQAHNLYVETFTSLGILGSLFFLWIALYLSLLSYRMLISKSKEISDVGIFISGVLSFVAVHEFFDYNLGEQHFFIPVTLVLSLIRIRFSSPMGSLLQNGPFKSAYTISLILLGFLSFQLIWEQRLRNLIIASVQDEIELDNFLIYKEKKISGNRKRFSHPIEEIVDNQIWIRSEENLVLASLILRKSPNHSNLMESFLDRCVQKNPYSSVCWKEKVDVLRKKDPNSDIRKELEEGKKTDPFHIIFTE</sequence>
<dbReference type="EMBL" id="AHON02000088">
    <property type="protein sequence ID" value="EKO31825.1"/>
    <property type="molecule type" value="Genomic_DNA"/>
</dbReference>
<feature type="transmembrane region" description="Helical" evidence="5">
    <location>
        <begin position="6"/>
        <end position="25"/>
    </location>
</feature>
<evidence type="ECO:0000256" key="3">
    <source>
        <dbReference type="ARBA" id="ARBA00022989"/>
    </source>
</evidence>
<feature type="transmembrane region" description="Helical" evidence="5">
    <location>
        <begin position="115"/>
        <end position="148"/>
    </location>
</feature>
<feature type="transmembrane region" description="Helical" evidence="5">
    <location>
        <begin position="518"/>
        <end position="537"/>
    </location>
</feature>
<comment type="subcellular location">
    <subcellularLocation>
        <location evidence="1">Membrane</location>
        <topology evidence="1">Multi-pass membrane protein</topology>
    </subcellularLocation>
</comment>
<dbReference type="InterPro" id="IPR051533">
    <property type="entry name" value="WaaL-like"/>
</dbReference>
<protein>
    <submittedName>
        <fullName evidence="7">O-antigen ligase</fullName>
    </submittedName>
</protein>
<dbReference type="PANTHER" id="PTHR37422:SF13">
    <property type="entry name" value="LIPOPOLYSACCHARIDE BIOSYNTHESIS PROTEIN PA4999-RELATED"/>
    <property type="match status" value="1"/>
</dbReference>
<evidence type="ECO:0000256" key="4">
    <source>
        <dbReference type="ARBA" id="ARBA00023136"/>
    </source>
</evidence>
<evidence type="ECO:0000256" key="1">
    <source>
        <dbReference type="ARBA" id="ARBA00004141"/>
    </source>
</evidence>
<dbReference type="PANTHER" id="PTHR37422">
    <property type="entry name" value="TEICHURONIC ACID BIOSYNTHESIS PROTEIN TUAE"/>
    <property type="match status" value="1"/>
</dbReference>
<feature type="transmembrane region" description="Helical" evidence="5">
    <location>
        <begin position="427"/>
        <end position="448"/>
    </location>
</feature>
<keyword evidence="3 5" id="KW-1133">Transmembrane helix</keyword>
<evidence type="ECO:0000259" key="6">
    <source>
        <dbReference type="Pfam" id="PF04932"/>
    </source>
</evidence>
<name>A0A0E2BKJ9_9LEPT</name>
<feature type="transmembrane region" description="Helical" evidence="5">
    <location>
        <begin position="278"/>
        <end position="294"/>
    </location>
</feature>
<evidence type="ECO:0000313" key="7">
    <source>
        <dbReference type="EMBL" id="EKO31825.1"/>
    </source>
</evidence>
<accession>A0A0E2BKJ9</accession>
<gene>
    <name evidence="7" type="ORF">LEP1GSC179_0608</name>
</gene>
<proteinExistence type="predicted"/>
<dbReference type="RefSeq" id="WP_004485361.1">
    <property type="nucleotide sequence ID" value="NZ_AHON02000088.1"/>
</dbReference>
<keyword evidence="4 5" id="KW-0472">Membrane</keyword>
<evidence type="ECO:0000256" key="5">
    <source>
        <dbReference type="SAM" id="Phobius"/>
    </source>
</evidence>
<dbReference type="GO" id="GO:0016020">
    <property type="term" value="C:membrane"/>
    <property type="evidence" value="ECO:0007669"/>
    <property type="project" value="UniProtKB-SubCell"/>
</dbReference>
<organism evidence="7 8">
    <name type="scientific">Leptospira santarosai str. MOR084</name>
    <dbReference type="NCBI Taxonomy" id="1049984"/>
    <lineage>
        <taxon>Bacteria</taxon>
        <taxon>Pseudomonadati</taxon>
        <taxon>Spirochaetota</taxon>
        <taxon>Spirochaetia</taxon>
        <taxon>Leptospirales</taxon>
        <taxon>Leptospiraceae</taxon>
        <taxon>Leptospira</taxon>
    </lineage>
</organism>
<reference evidence="7" key="1">
    <citation type="submission" date="2012-10" db="EMBL/GenBank/DDBJ databases">
        <authorList>
            <person name="Harkins D.M."/>
            <person name="Durkin A.S."/>
            <person name="Brinkac L.M."/>
            <person name="Haft D.H."/>
            <person name="Selengut J.D."/>
            <person name="Sanka R."/>
            <person name="DePew J."/>
            <person name="Purushe J."/>
            <person name="Matthias M.A."/>
            <person name="Vinetz J.M."/>
            <person name="Sutton G.G."/>
            <person name="Nierman W.C."/>
            <person name="Fouts D.E."/>
        </authorList>
    </citation>
    <scope>NUCLEOTIDE SEQUENCE [LARGE SCALE GENOMIC DNA]</scope>
    <source>
        <strain evidence="7">MOR084</strain>
    </source>
</reference>
<dbReference type="Proteomes" id="UP000006329">
    <property type="component" value="Unassembled WGS sequence"/>
</dbReference>
<feature type="transmembrane region" description="Helical" evidence="5">
    <location>
        <begin position="324"/>
        <end position="345"/>
    </location>
</feature>